<dbReference type="InterPro" id="IPR003306">
    <property type="entry name" value="WIF"/>
</dbReference>
<keyword evidence="2" id="KW-0325">Glycoprotein</keyword>
<keyword evidence="1" id="KW-0732">Signal</keyword>
<dbReference type="InterPro" id="IPR038677">
    <property type="entry name" value="WIF_sf"/>
</dbReference>
<proteinExistence type="predicted"/>
<dbReference type="Gene3D" id="2.60.40.2170">
    <property type="entry name" value="Wnt, WIF domain"/>
    <property type="match status" value="1"/>
</dbReference>
<feature type="domain" description="WIF" evidence="3">
    <location>
        <begin position="64"/>
        <end position="179"/>
    </location>
</feature>
<reference evidence="4" key="1">
    <citation type="submission" date="2021-05" db="EMBL/GenBank/DDBJ databases">
        <authorList>
            <person name="Alioto T."/>
            <person name="Alioto T."/>
            <person name="Gomez Garrido J."/>
        </authorList>
    </citation>
    <scope>NUCLEOTIDE SEQUENCE</scope>
</reference>
<name>A0A8D8T1N1_9HEMI</name>
<dbReference type="PROSITE" id="PS50814">
    <property type="entry name" value="WIF"/>
    <property type="match status" value="1"/>
</dbReference>
<dbReference type="EMBL" id="HBUF01243646">
    <property type="protein sequence ID" value="CAG6677797.1"/>
    <property type="molecule type" value="Transcribed_RNA"/>
</dbReference>
<protein>
    <submittedName>
        <fullName evidence="4">Protein shifted</fullName>
    </submittedName>
</protein>
<evidence type="ECO:0000313" key="4">
    <source>
        <dbReference type="EMBL" id="CAG6677797.1"/>
    </source>
</evidence>
<organism evidence="4">
    <name type="scientific">Cacopsylla melanoneura</name>
    <dbReference type="NCBI Taxonomy" id="428564"/>
    <lineage>
        <taxon>Eukaryota</taxon>
        <taxon>Metazoa</taxon>
        <taxon>Ecdysozoa</taxon>
        <taxon>Arthropoda</taxon>
        <taxon>Hexapoda</taxon>
        <taxon>Insecta</taxon>
        <taxon>Pterygota</taxon>
        <taxon>Neoptera</taxon>
        <taxon>Paraneoptera</taxon>
        <taxon>Hemiptera</taxon>
        <taxon>Sternorrhyncha</taxon>
        <taxon>Psylloidea</taxon>
        <taxon>Psyllidae</taxon>
        <taxon>Psyllinae</taxon>
        <taxon>Cacopsylla</taxon>
    </lineage>
</organism>
<dbReference type="AlphaFoldDB" id="A0A8D8T1N1"/>
<evidence type="ECO:0000259" key="3">
    <source>
        <dbReference type="PROSITE" id="PS50814"/>
    </source>
</evidence>
<sequence length="179" mass="21196">MRFSTQRLPRKDAILNLMEMMWRQQCLLVVCAVTVCCLRTEKDYRKTAGNSAINQQQDKDDLSLWIDEQQVKMYSGFSMEIYAIANGTVLPYILSPEFEHQLPIIPSEMGYVNFTWKSGMKKYYYNFDRLQSFNENILEPPNVSIKTQGRKPRRPKGVRFIYKLRSPIVRVRYKESFKN</sequence>
<evidence type="ECO:0000256" key="2">
    <source>
        <dbReference type="ARBA" id="ARBA00023180"/>
    </source>
</evidence>
<accession>A0A8D8T1N1</accession>
<dbReference type="Pfam" id="PF02019">
    <property type="entry name" value="WIF"/>
    <property type="match status" value="1"/>
</dbReference>
<dbReference type="SMART" id="SM00469">
    <property type="entry name" value="WIF"/>
    <property type="match status" value="1"/>
</dbReference>
<evidence type="ECO:0000256" key="1">
    <source>
        <dbReference type="ARBA" id="ARBA00022729"/>
    </source>
</evidence>